<name>A0AAD5QSX3_PARTN</name>
<protein>
    <submittedName>
        <fullName evidence="4">Uncharacterized protein</fullName>
    </submittedName>
</protein>
<accession>A0AAD5QSX3</accession>
<gene>
    <name evidence="3" type="ORF">KIN20_015864</name>
    <name evidence="4" type="ORF">KIN20_016087</name>
</gene>
<evidence type="ECO:0000313" key="5">
    <source>
        <dbReference type="Proteomes" id="UP001196413"/>
    </source>
</evidence>
<evidence type="ECO:0000256" key="1">
    <source>
        <dbReference type="SAM" id="MobiDB-lite"/>
    </source>
</evidence>
<sequence length="67" mass="7035">MKLFLTFVLLAIVCLMSPSDATLGFKRPNQPLPCGGPEAAIRTPINPKDKGCGLGTGQPRGKRGIGK</sequence>
<keyword evidence="5" id="KW-1185">Reference proteome</keyword>
<dbReference type="EMBL" id="JAHQIW010003247">
    <property type="protein sequence ID" value="KAJ1357836.1"/>
    <property type="molecule type" value="Genomic_DNA"/>
</dbReference>
<keyword evidence="2" id="KW-0732">Signal</keyword>
<feature type="signal peptide" evidence="2">
    <location>
        <begin position="1"/>
        <end position="21"/>
    </location>
</feature>
<dbReference type="AlphaFoldDB" id="A0AAD5QSX3"/>
<feature type="chain" id="PRO_5042441386" evidence="2">
    <location>
        <begin position="22"/>
        <end position="67"/>
    </location>
</feature>
<reference evidence="4" key="1">
    <citation type="submission" date="2021-06" db="EMBL/GenBank/DDBJ databases">
        <title>Parelaphostrongylus tenuis whole genome reference sequence.</title>
        <authorList>
            <person name="Garwood T.J."/>
            <person name="Larsen P.A."/>
            <person name="Fountain-Jones N.M."/>
            <person name="Garbe J.R."/>
            <person name="Macchietto M.G."/>
            <person name="Kania S.A."/>
            <person name="Gerhold R.W."/>
            <person name="Richards J.E."/>
            <person name="Wolf T.M."/>
        </authorList>
    </citation>
    <scope>NUCLEOTIDE SEQUENCE</scope>
    <source>
        <strain evidence="4">MNPRO001-30</strain>
        <tissue evidence="4">Meninges</tissue>
    </source>
</reference>
<evidence type="ECO:0000313" key="3">
    <source>
        <dbReference type="EMBL" id="KAJ1357676.1"/>
    </source>
</evidence>
<organism evidence="4 5">
    <name type="scientific">Parelaphostrongylus tenuis</name>
    <name type="common">Meningeal worm</name>
    <dbReference type="NCBI Taxonomy" id="148309"/>
    <lineage>
        <taxon>Eukaryota</taxon>
        <taxon>Metazoa</taxon>
        <taxon>Ecdysozoa</taxon>
        <taxon>Nematoda</taxon>
        <taxon>Chromadorea</taxon>
        <taxon>Rhabditida</taxon>
        <taxon>Rhabditina</taxon>
        <taxon>Rhabditomorpha</taxon>
        <taxon>Strongyloidea</taxon>
        <taxon>Metastrongylidae</taxon>
        <taxon>Parelaphostrongylus</taxon>
    </lineage>
</organism>
<dbReference type="Proteomes" id="UP001196413">
    <property type="component" value="Unassembled WGS sequence"/>
</dbReference>
<feature type="region of interest" description="Disordered" evidence="1">
    <location>
        <begin position="36"/>
        <end position="67"/>
    </location>
</feature>
<comment type="caution">
    <text evidence="4">The sequence shown here is derived from an EMBL/GenBank/DDBJ whole genome shotgun (WGS) entry which is preliminary data.</text>
</comment>
<dbReference type="EMBL" id="JAHQIW010003219">
    <property type="protein sequence ID" value="KAJ1357676.1"/>
    <property type="molecule type" value="Genomic_DNA"/>
</dbReference>
<evidence type="ECO:0000256" key="2">
    <source>
        <dbReference type="SAM" id="SignalP"/>
    </source>
</evidence>
<proteinExistence type="predicted"/>
<evidence type="ECO:0000313" key="4">
    <source>
        <dbReference type="EMBL" id="KAJ1357836.1"/>
    </source>
</evidence>